<protein>
    <submittedName>
        <fullName evidence="1">Uncharacterized protein</fullName>
    </submittedName>
</protein>
<dbReference type="KEGG" id="rin:ACS15_4816"/>
<proteinExistence type="predicted"/>
<evidence type="ECO:0000313" key="1">
    <source>
        <dbReference type="EMBL" id="ANH75525.1"/>
    </source>
</evidence>
<dbReference type="EMBL" id="CP012606">
    <property type="protein sequence ID" value="ANH75525.1"/>
    <property type="molecule type" value="Genomic_DNA"/>
</dbReference>
<dbReference type="Proteomes" id="UP000077927">
    <property type="component" value="Chromosome 2"/>
</dbReference>
<reference evidence="1 2" key="1">
    <citation type="submission" date="2015-09" db="EMBL/GenBank/DDBJ databases">
        <authorList>
            <person name="Xu Y."/>
            <person name="Nagy A."/>
            <person name="Liu N.T."/>
            <person name="Nou X."/>
        </authorList>
    </citation>
    <scope>NUCLEOTIDE SEQUENCE [LARGE SCALE GENOMIC DNA]</scope>
    <source>
        <strain evidence="1 2">FC1138</strain>
    </source>
</reference>
<gene>
    <name evidence="1" type="ORF">ACS15_4816</name>
</gene>
<organism evidence="1 2">
    <name type="scientific">Ralstonia insidiosa</name>
    <dbReference type="NCBI Taxonomy" id="190721"/>
    <lineage>
        <taxon>Bacteria</taxon>
        <taxon>Pseudomonadati</taxon>
        <taxon>Pseudomonadota</taxon>
        <taxon>Betaproteobacteria</taxon>
        <taxon>Burkholderiales</taxon>
        <taxon>Burkholderiaceae</taxon>
        <taxon>Ralstonia</taxon>
    </lineage>
</organism>
<dbReference type="AlphaFoldDB" id="A0AAC9BK91"/>
<dbReference type="RefSeq" id="WP_156667262.1">
    <property type="nucleotide sequence ID" value="NZ_CP012606.1"/>
</dbReference>
<name>A0AAC9BK91_9RALS</name>
<sequence>MASTLGIAVTMPWSIGKQGVCCALLVENSATNINAFSTHVPATHFIAPKGFVF</sequence>
<accession>A0AAC9BK91</accession>
<evidence type="ECO:0000313" key="2">
    <source>
        <dbReference type="Proteomes" id="UP000077927"/>
    </source>
</evidence>